<sequence length="164" mass="19341">MEHRILIIGSPGSGKSTLSMRLQQNYKIPLYHIDKIQWLNDQATVTPESLHAQLKEIVATPSWIIDGHYSNTLLMRLERATTVIWIKESRWKCIYRVIKRYLMTVFRKPTVGGNPKTISLDFLKYVWDFPKNNYDKVDAYYQQTQHHTQWIIGNTQSIYSKLNL</sequence>
<dbReference type="PANTHER" id="PTHR37816">
    <property type="entry name" value="YALI0E33011P"/>
    <property type="match status" value="1"/>
</dbReference>
<accession>A0ABX2LM20</accession>
<evidence type="ECO:0000313" key="2">
    <source>
        <dbReference type="Proteomes" id="UP000610527"/>
    </source>
</evidence>
<dbReference type="InterPro" id="IPR027417">
    <property type="entry name" value="P-loop_NTPase"/>
</dbReference>
<dbReference type="InterPro" id="IPR052922">
    <property type="entry name" value="Cytidylate_Kinase-2"/>
</dbReference>
<dbReference type="PANTHER" id="PTHR37816:SF3">
    <property type="entry name" value="MODULATES DNA TOPOLOGY"/>
    <property type="match status" value="1"/>
</dbReference>
<dbReference type="RefSeq" id="WP_053028901.1">
    <property type="nucleotide sequence ID" value="NZ_CUEE01000001.1"/>
</dbReference>
<protein>
    <submittedName>
        <fullName evidence="1">Topology modulation protein</fullName>
    </submittedName>
</protein>
<dbReference type="SUPFAM" id="SSF52540">
    <property type="entry name" value="P-loop containing nucleoside triphosphate hydrolases"/>
    <property type="match status" value="1"/>
</dbReference>
<dbReference type="EMBL" id="JABVEG010000001">
    <property type="protein sequence ID" value="NUI81559.1"/>
    <property type="molecule type" value="Genomic_DNA"/>
</dbReference>
<proteinExistence type="predicted"/>
<gene>
    <name evidence="1" type="ORF">HUN84_02125</name>
</gene>
<organism evidence="1 2">
    <name type="scientific">Staphylococcus borealis</name>
    <dbReference type="NCBI Taxonomy" id="2742203"/>
    <lineage>
        <taxon>Bacteria</taxon>
        <taxon>Bacillati</taxon>
        <taxon>Bacillota</taxon>
        <taxon>Bacilli</taxon>
        <taxon>Bacillales</taxon>
        <taxon>Staphylococcaceae</taxon>
        <taxon>Staphylococcus</taxon>
    </lineage>
</organism>
<name>A0ABX2LM20_9STAP</name>
<dbReference type="GeneID" id="74185392"/>
<evidence type="ECO:0000313" key="1">
    <source>
        <dbReference type="EMBL" id="NUI81559.1"/>
    </source>
</evidence>
<keyword evidence="2" id="KW-1185">Reference proteome</keyword>
<reference evidence="1 2" key="1">
    <citation type="submission" date="2020-06" db="EMBL/GenBank/DDBJ databases">
        <title>Staphylococcus borealis sp. nov. -A novel member of the Staphylococcaceae family isolated from skin and blood in humans.</title>
        <authorList>
            <person name="Pain M."/>
            <person name="Wolden R."/>
            <person name="Jaen-Luchoro D."/>
            <person name="Salva-Serra F."/>
            <person name="Iglesias B.P."/>
            <person name="Karlsson R."/>
            <person name="Klingenberg C."/>
            <person name="Cavanagh J.P."/>
        </authorList>
    </citation>
    <scope>NUCLEOTIDE SEQUENCE [LARGE SCALE GENOMIC DNA]</scope>
    <source>
        <strain evidence="1 2">58-22</strain>
    </source>
</reference>
<comment type="caution">
    <text evidence="1">The sequence shown here is derived from an EMBL/GenBank/DDBJ whole genome shotgun (WGS) entry which is preliminary data.</text>
</comment>
<dbReference type="Gene3D" id="3.40.50.300">
    <property type="entry name" value="P-loop containing nucleotide triphosphate hydrolases"/>
    <property type="match status" value="1"/>
</dbReference>
<dbReference type="Proteomes" id="UP000610527">
    <property type="component" value="Unassembled WGS sequence"/>
</dbReference>